<dbReference type="EMBL" id="SRYD01000025">
    <property type="protein sequence ID" value="TGY74094.1"/>
    <property type="molecule type" value="Genomic_DNA"/>
</dbReference>
<proteinExistence type="predicted"/>
<dbReference type="Proteomes" id="UP000306630">
    <property type="component" value="Unassembled WGS sequence"/>
</dbReference>
<name>A0A4S2FXI6_9BACT</name>
<evidence type="ECO:0000313" key="2">
    <source>
        <dbReference type="Proteomes" id="UP000306630"/>
    </source>
</evidence>
<protein>
    <submittedName>
        <fullName evidence="1">Uncharacterized protein</fullName>
    </submittedName>
</protein>
<organism evidence="1 2">
    <name type="scientific">Muribaculum intestinale</name>
    <dbReference type="NCBI Taxonomy" id="1796646"/>
    <lineage>
        <taxon>Bacteria</taxon>
        <taxon>Pseudomonadati</taxon>
        <taxon>Bacteroidota</taxon>
        <taxon>Bacteroidia</taxon>
        <taxon>Bacteroidales</taxon>
        <taxon>Muribaculaceae</taxon>
        <taxon>Muribaculum</taxon>
    </lineage>
</organism>
<accession>A0A4S2FXI6</accession>
<gene>
    <name evidence="1" type="ORF">E5333_07405</name>
</gene>
<dbReference type="AlphaFoldDB" id="A0A4S2FXI6"/>
<comment type="caution">
    <text evidence="1">The sequence shown here is derived from an EMBL/GenBank/DDBJ whole genome shotgun (WGS) entry which is preliminary data.</text>
</comment>
<dbReference type="RefSeq" id="WP_135993214.1">
    <property type="nucleotide sequence ID" value="NZ_SRYD01000025.1"/>
</dbReference>
<reference evidence="1 2" key="1">
    <citation type="submission" date="2019-04" db="EMBL/GenBank/DDBJ databases">
        <title>Microbes associate with the intestines of laboratory mice.</title>
        <authorList>
            <person name="Navarre W."/>
            <person name="Wong E."/>
            <person name="Huang K."/>
            <person name="Tropini C."/>
            <person name="Ng K."/>
            <person name="Yu B."/>
        </authorList>
    </citation>
    <scope>NUCLEOTIDE SEQUENCE [LARGE SCALE GENOMIC DNA]</scope>
    <source>
        <strain evidence="1 2">NM06_A21</strain>
    </source>
</reference>
<sequence length="107" mass="12056">MERQIYFSEMPVPQEWGNKRIVPLNIKEEVTEENGVKKTGYRADLVPKVEQPLTVDNIVDAAIASEYGEDGQKRILRNMARGNDPEVAAFNSFVNEIREAAKAAGYE</sequence>
<evidence type="ECO:0000313" key="1">
    <source>
        <dbReference type="EMBL" id="TGY74094.1"/>
    </source>
</evidence>